<evidence type="ECO:0000256" key="1">
    <source>
        <dbReference type="ARBA" id="ARBA00005417"/>
    </source>
</evidence>
<keyword evidence="2" id="KW-0813">Transport</keyword>
<organism evidence="7 8">
    <name type="scientific">Streptomyces solicavernae</name>
    <dbReference type="NCBI Taxonomy" id="3043614"/>
    <lineage>
        <taxon>Bacteria</taxon>
        <taxon>Bacillati</taxon>
        <taxon>Actinomycetota</taxon>
        <taxon>Actinomycetes</taxon>
        <taxon>Kitasatosporales</taxon>
        <taxon>Streptomycetaceae</taxon>
        <taxon>Streptomyces</taxon>
    </lineage>
</organism>
<dbReference type="Proteomes" id="UP001224661">
    <property type="component" value="Unassembled WGS sequence"/>
</dbReference>
<dbReference type="EMBL" id="JASCIR010000019">
    <property type="protein sequence ID" value="MDI3388683.1"/>
    <property type="molecule type" value="Genomic_DNA"/>
</dbReference>
<name>A0ABT6RW57_9ACTN</name>
<reference evidence="7 8" key="1">
    <citation type="submission" date="2023-05" db="EMBL/GenBank/DDBJ databases">
        <title>Draft genome sequence of Streptomyces sp. B-S-A8 isolated from a cave soil in Thailand.</title>
        <authorList>
            <person name="Chamroensaksri N."/>
            <person name="Muangham S."/>
        </authorList>
    </citation>
    <scope>NUCLEOTIDE SEQUENCE [LARGE SCALE GENOMIC DNA]</scope>
    <source>
        <strain evidence="7 8">B-S-A8</strain>
    </source>
</reference>
<comment type="caution">
    <text evidence="7">The sequence shown here is derived from an EMBL/GenBank/DDBJ whole genome shotgun (WGS) entry which is preliminary data.</text>
</comment>
<comment type="similarity">
    <text evidence="1">Belongs to the ABC transporter superfamily.</text>
</comment>
<evidence type="ECO:0000256" key="4">
    <source>
        <dbReference type="ARBA" id="ARBA00022840"/>
    </source>
</evidence>
<keyword evidence="3" id="KW-0547">Nucleotide-binding</keyword>
<dbReference type="SUPFAM" id="SSF52540">
    <property type="entry name" value="P-loop containing nucleoside triphosphate hydrolases"/>
    <property type="match status" value="1"/>
</dbReference>
<dbReference type="Gene3D" id="3.40.50.300">
    <property type="entry name" value="P-loop containing nucleotide triphosphate hydrolases"/>
    <property type="match status" value="1"/>
</dbReference>
<keyword evidence="4 7" id="KW-0067">ATP-binding</keyword>
<sequence length="273" mass="28709">MTTPTPGPSGIPGAPGTPGTPGNPGTPVNPGAPAGSTARALAIRDLHKHYGTHRALDGVDLTVRTGEVYGLLGPNGAGKTTLMKALLGLQRPTSGSIEIFGRPVGRESLSEVGALIEVPGLWPTLTADETLRVHARLRCVPEEWIEPALRLVKMTEARDRKVGAYSLGMRWRLGIAVALLARPRLIVLDEPTNGLDPVGIREMRGIIRSLAGEGVAVLIASHQLAEVAQVCDRVQVLVAGRTQYEGPLAGLAVDGDVEAGFFRLLETADAGIR</sequence>
<evidence type="ECO:0000313" key="8">
    <source>
        <dbReference type="Proteomes" id="UP001224661"/>
    </source>
</evidence>
<dbReference type="GO" id="GO:0005524">
    <property type="term" value="F:ATP binding"/>
    <property type="evidence" value="ECO:0007669"/>
    <property type="project" value="UniProtKB-KW"/>
</dbReference>
<proteinExistence type="inferred from homology"/>
<dbReference type="InterPro" id="IPR003593">
    <property type="entry name" value="AAA+_ATPase"/>
</dbReference>
<feature type="region of interest" description="Disordered" evidence="5">
    <location>
        <begin position="1"/>
        <end position="35"/>
    </location>
</feature>
<dbReference type="SMART" id="SM00382">
    <property type="entry name" value="AAA"/>
    <property type="match status" value="1"/>
</dbReference>
<keyword evidence="8" id="KW-1185">Reference proteome</keyword>
<evidence type="ECO:0000259" key="6">
    <source>
        <dbReference type="PROSITE" id="PS50893"/>
    </source>
</evidence>
<accession>A0ABT6RW57</accession>
<evidence type="ECO:0000313" key="7">
    <source>
        <dbReference type="EMBL" id="MDI3388683.1"/>
    </source>
</evidence>
<dbReference type="PANTHER" id="PTHR43335">
    <property type="entry name" value="ABC TRANSPORTER, ATP-BINDING PROTEIN"/>
    <property type="match status" value="1"/>
</dbReference>
<dbReference type="PROSITE" id="PS50893">
    <property type="entry name" value="ABC_TRANSPORTER_2"/>
    <property type="match status" value="1"/>
</dbReference>
<evidence type="ECO:0000256" key="5">
    <source>
        <dbReference type="SAM" id="MobiDB-lite"/>
    </source>
</evidence>
<dbReference type="PANTHER" id="PTHR43335:SF4">
    <property type="entry name" value="ABC TRANSPORTER, ATP-BINDING PROTEIN"/>
    <property type="match status" value="1"/>
</dbReference>
<evidence type="ECO:0000256" key="2">
    <source>
        <dbReference type="ARBA" id="ARBA00022448"/>
    </source>
</evidence>
<gene>
    <name evidence="7" type="ORF">QIS99_21100</name>
</gene>
<protein>
    <submittedName>
        <fullName evidence="7">ATP-binding cassette domain-containing protein</fullName>
    </submittedName>
</protein>
<evidence type="ECO:0000256" key="3">
    <source>
        <dbReference type="ARBA" id="ARBA00022741"/>
    </source>
</evidence>
<feature type="compositionally biased region" description="Low complexity" evidence="5">
    <location>
        <begin position="23"/>
        <end position="35"/>
    </location>
</feature>
<dbReference type="InterPro" id="IPR003439">
    <property type="entry name" value="ABC_transporter-like_ATP-bd"/>
</dbReference>
<dbReference type="InterPro" id="IPR027417">
    <property type="entry name" value="P-loop_NTPase"/>
</dbReference>
<dbReference type="RefSeq" id="WP_282515136.1">
    <property type="nucleotide sequence ID" value="NZ_JASCIR010000019.1"/>
</dbReference>
<dbReference type="Pfam" id="PF00005">
    <property type="entry name" value="ABC_tran"/>
    <property type="match status" value="1"/>
</dbReference>
<feature type="domain" description="ABC transporter" evidence="6">
    <location>
        <begin position="41"/>
        <end position="264"/>
    </location>
</feature>